<keyword evidence="10" id="KW-0482">Metalloprotease</keyword>
<evidence type="ECO:0000256" key="6">
    <source>
        <dbReference type="ARBA" id="ARBA00022692"/>
    </source>
</evidence>
<name>A0A2U1T654_9CORY</name>
<evidence type="ECO:0000256" key="5">
    <source>
        <dbReference type="ARBA" id="ARBA00022670"/>
    </source>
</evidence>
<dbReference type="CDD" id="cd06163">
    <property type="entry name" value="S2P-M50_PDZ_RseP-like"/>
    <property type="match status" value="1"/>
</dbReference>
<evidence type="ECO:0000256" key="3">
    <source>
        <dbReference type="ARBA" id="ARBA00007931"/>
    </source>
</evidence>
<keyword evidence="17" id="KW-1185">Reference proteome</keyword>
<dbReference type="PANTHER" id="PTHR42837:SF2">
    <property type="entry name" value="MEMBRANE METALLOPROTEASE ARASP2, CHLOROPLASTIC-RELATED"/>
    <property type="match status" value="1"/>
</dbReference>
<keyword evidence="9 14" id="KW-1133">Transmembrane helix</keyword>
<evidence type="ECO:0000256" key="2">
    <source>
        <dbReference type="ARBA" id="ARBA00004141"/>
    </source>
</evidence>
<keyword evidence="11 14" id="KW-0472">Membrane</keyword>
<comment type="cofactor">
    <cofactor evidence="1">
        <name>Zn(2+)</name>
        <dbReference type="ChEBI" id="CHEBI:29105"/>
    </cofactor>
</comment>
<dbReference type="RefSeq" id="WP_108431314.1">
    <property type="nucleotide sequence ID" value="NZ_CP026947.1"/>
</dbReference>
<evidence type="ECO:0000256" key="12">
    <source>
        <dbReference type="ARBA" id="ARBA00032214"/>
    </source>
</evidence>
<sequence length="404" mass="42669">MAIYLAGVLAFAVGIAITIALHELGHMLSARVFGMRVRRYFVGFGPKLASVRKGHTEYGVAAVPFGGFCEIAGMTANDYVTDEEAPYAMVNKPWWQRVAVLSGGVAVNILLGLSIIYSVAVASGIPNPYADHTATVGEVTCTSDQNPETGELEPCVGTGAGGEAGIRVGDRILAVDGQDIEDFPQLAEEVAEKPGETVDFRVERGGEISEVPVTIDEVTRYTTGGEPFAAGSVGLVSQPIEDAVRQFGPVEAVGATFALTGQMLEATVEGVLSLPSKIPGLINAVLGGQREEDSPMSVVGASMIGGELAERSLWDVFFMMLASLNFFLALFNLVPLPPLDGGHIAVVLFERIRDFFRRLNGRGPGGPVNYEKLMPITYVAAAALISLGGLVLIADVVNPIRLFG</sequence>
<dbReference type="CDD" id="cd23081">
    <property type="entry name" value="cpPDZ_EcRseP-like"/>
    <property type="match status" value="1"/>
</dbReference>
<dbReference type="InterPro" id="IPR041489">
    <property type="entry name" value="PDZ_6"/>
</dbReference>
<evidence type="ECO:0000256" key="8">
    <source>
        <dbReference type="ARBA" id="ARBA00022833"/>
    </source>
</evidence>
<dbReference type="PANTHER" id="PTHR42837">
    <property type="entry name" value="REGULATOR OF SIGMA-E PROTEASE RSEP"/>
    <property type="match status" value="1"/>
</dbReference>
<evidence type="ECO:0000256" key="11">
    <source>
        <dbReference type="ARBA" id="ARBA00023136"/>
    </source>
</evidence>
<keyword evidence="7" id="KW-0378">Hydrolase</keyword>
<evidence type="ECO:0000256" key="7">
    <source>
        <dbReference type="ARBA" id="ARBA00022801"/>
    </source>
</evidence>
<comment type="subcellular location">
    <subcellularLocation>
        <location evidence="2">Membrane</location>
        <topology evidence="2">Multi-pass membrane protein</topology>
    </subcellularLocation>
</comment>
<evidence type="ECO:0000256" key="10">
    <source>
        <dbReference type="ARBA" id="ARBA00023049"/>
    </source>
</evidence>
<comment type="similarity">
    <text evidence="3">Belongs to the peptidase M50B family.</text>
</comment>
<dbReference type="EMBL" id="QEEZ01000011">
    <property type="protein sequence ID" value="PWC01500.1"/>
    <property type="molecule type" value="Genomic_DNA"/>
</dbReference>
<dbReference type="GO" id="GO:0004222">
    <property type="term" value="F:metalloendopeptidase activity"/>
    <property type="evidence" value="ECO:0007669"/>
    <property type="project" value="InterPro"/>
</dbReference>
<dbReference type="InterPro" id="IPR036034">
    <property type="entry name" value="PDZ_sf"/>
</dbReference>
<evidence type="ECO:0000313" key="17">
    <source>
        <dbReference type="Proteomes" id="UP000244989"/>
    </source>
</evidence>
<dbReference type="SUPFAM" id="SSF50156">
    <property type="entry name" value="PDZ domain-like"/>
    <property type="match status" value="1"/>
</dbReference>
<accession>A0A2U1T654</accession>
<dbReference type="SMART" id="SM00228">
    <property type="entry name" value="PDZ"/>
    <property type="match status" value="1"/>
</dbReference>
<evidence type="ECO:0000259" key="15">
    <source>
        <dbReference type="SMART" id="SM00228"/>
    </source>
</evidence>
<evidence type="ECO:0000313" key="16">
    <source>
        <dbReference type="EMBL" id="PWC01500.1"/>
    </source>
</evidence>
<keyword evidence="5" id="KW-0645">Protease</keyword>
<keyword evidence="8" id="KW-0862">Zinc</keyword>
<evidence type="ECO:0000256" key="4">
    <source>
        <dbReference type="ARBA" id="ARBA00019897"/>
    </source>
</evidence>
<keyword evidence="6 14" id="KW-0812">Transmembrane</keyword>
<dbReference type="InterPro" id="IPR001478">
    <property type="entry name" value="PDZ"/>
</dbReference>
<proteinExistence type="inferred from homology"/>
<protein>
    <recommendedName>
        <fullName evidence="4">Zinc metalloprotease Rip1</fullName>
    </recommendedName>
    <alternativeName>
        <fullName evidence="12">S2P endopeptidase</fullName>
    </alternativeName>
    <alternativeName>
        <fullName evidence="13">Site-2-type intramembrane protease</fullName>
    </alternativeName>
</protein>
<dbReference type="Proteomes" id="UP000244989">
    <property type="component" value="Unassembled WGS sequence"/>
</dbReference>
<organism evidence="16 17">
    <name type="scientific">Corynebacterium yudongzhengii</name>
    <dbReference type="NCBI Taxonomy" id="2080740"/>
    <lineage>
        <taxon>Bacteria</taxon>
        <taxon>Bacillati</taxon>
        <taxon>Actinomycetota</taxon>
        <taxon>Actinomycetes</taxon>
        <taxon>Mycobacteriales</taxon>
        <taxon>Corynebacteriaceae</taxon>
        <taxon>Corynebacterium</taxon>
    </lineage>
</organism>
<evidence type="ECO:0000256" key="13">
    <source>
        <dbReference type="ARBA" id="ARBA00033476"/>
    </source>
</evidence>
<gene>
    <name evidence="16" type="ORF">DF222_06790</name>
</gene>
<feature type="transmembrane region" description="Helical" evidence="14">
    <location>
        <begin position="98"/>
        <end position="120"/>
    </location>
</feature>
<dbReference type="Gene3D" id="2.30.42.10">
    <property type="match status" value="1"/>
</dbReference>
<comment type="caution">
    <text evidence="16">The sequence shown here is derived from an EMBL/GenBank/DDBJ whole genome shotgun (WGS) entry which is preliminary data.</text>
</comment>
<dbReference type="Pfam" id="PF17820">
    <property type="entry name" value="PDZ_6"/>
    <property type="match status" value="1"/>
</dbReference>
<dbReference type="GO" id="GO:0016020">
    <property type="term" value="C:membrane"/>
    <property type="evidence" value="ECO:0007669"/>
    <property type="project" value="UniProtKB-SubCell"/>
</dbReference>
<evidence type="ECO:0000256" key="14">
    <source>
        <dbReference type="SAM" id="Phobius"/>
    </source>
</evidence>
<evidence type="ECO:0000256" key="1">
    <source>
        <dbReference type="ARBA" id="ARBA00001947"/>
    </source>
</evidence>
<dbReference type="AlphaFoldDB" id="A0A2U1T654"/>
<dbReference type="OrthoDB" id="9782003at2"/>
<dbReference type="GO" id="GO:0006508">
    <property type="term" value="P:proteolysis"/>
    <property type="evidence" value="ECO:0007669"/>
    <property type="project" value="UniProtKB-KW"/>
</dbReference>
<dbReference type="KEGG" id="cyz:C3B44_04385"/>
<reference evidence="17" key="1">
    <citation type="submission" date="2018-04" db="EMBL/GenBank/DDBJ databases">
        <authorList>
            <person name="Liu S."/>
            <person name="Wang Z."/>
            <person name="Li J."/>
        </authorList>
    </citation>
    <scope>NUCLEOTIDE SEQUENCE [LARGE SCALE GENOMIC DNA]</scope>
    <source>
        <strain evidence="17">2189</strain>
    </source>
</reference>
<dbReference type="Pfam" id="PF02163">
    <property type="entry name" value="Peptidase_M50"/>
    <property type="match status" value="1"/>
</dbReference>
<feature type="domain" description="PDZ" evidence="15">
    <location>
        <begin position="109"/>
        <end position="206"/>
    </location>
</feature>
<dbReference type="InterPro" id="IPR004387">
    <property type="entry name" value="Pept_M50_Zn"/>
</dbReference>
<feature type="transmembrane region" description="Helical" evidence="14">
    <location>
        <begin position="376"/>
        <end position="397"/>
    </location>
</feature>
<evidence type="ECO:0000256" key="9">
    <source>
        <dbReference type="ARBA" id="ARBA00022989"/>
    </source>
</evidence>
<dbReference type="InterPro" id="IPR008915">
    <property type="entry name" value="Peptidase_M50"/>
</dbReference>